<protein>
    <recommendedName>
        <fullName evidence="1">Peptidase M16 C-terminal domain-containing protein</fullName>
    </recommendedName>
</protein>
<dbReference type="GO" id="GO:0046872">
    <property type="term" value="F:metal ion binding"/>
    <property type="evidence" value="ECO:0007669"/>
    <property type="project" value="InterPro"/>
</dbReference>
<dbReference type="RefSeq" id="WP_118329017.1">
    <property type="nucleotide sequence ID" value="NZ_QSEP01000005.1"/>
</dbReference>
<dbReference type="AlphaFoldDB" id="A0A413Q104"/>
<dbReference type="Pfam" id="PF05193">
    <property type="entry name" value="Peptidase_M16_C"/>
    <property type="match status" value="1"/>
</dbReference>
<dbReference type="EMBL" id="QSEP01000005">
    <property type="protein sequence ID" value="RGZ85927.1"/>
    <property type="molecule type" value="Genomic_DNA"/>
</dbReference>
<evidence type="ECO:0000313" key="2">
    <source>
        <dbReference type="EMBL" id="RGZ85927.1"/>
    </source>
</evidence>
<dbReference type="InterPro" id="IPR011249">
    <property type="entry name" value="Metalloenz_LuxS/M16"/>
</dbReference>
<comment type="caution">
    <text evidence="2">The sequence shown here is derived from an EMBL/GenBank/DDBJ whole genome shotgun (WGS) entry which is preliminary data.</text>
</comment>
<evidence type="ECO:0000259" key="1">
    <source>
        <dbReference type="Pfam" id="PF05193"/>
    </source>
</evidence>
<proteinExistence type="predicted"/>
<dbReference type="SUPFAM" id="SSF63411">
    <property type="entry name" value="LuxS/MPP-like metallohydrolase"/>
    <property type="match status" value="1"/>
</dbReference>
<feature type="domain" description="Peptidase M16 C-terminal" evidence="1">
    <location>
        <begin position="9"/>
        <end position="122"/>
    </location>
</feature>
<dbReference type="Gene3D" id="3.30.830.10">
    <property type="entry name" value="Metalloenzyme, LuxS/M16 peptidase-like"/>
    <property type="match status" value="1"/>
</dbReference>
<dbReference type="Proteomes" id="UP000286561">
    <property type="component" value="Unassembled WGS sequence"/>
</dbReference>
<gene>
    <name evidence="2" type="ORF">DW972_02405</name>
</gene>
<dbReference type="InterPro" id="IPR007863">
    <property type="entry name" value="Peptidase_M16_C"/>
</dbReference>
<evidence type="ECO:0000313" key="3">
    <source>
        <dbReference type="Proteomes" id="UP000286561"/>
    </source>
</evidence>
<sequence length="217" mass="25564">MKKERKNLAPVPKRFFARKPKVYVKNSKKTCVCFSVDIDASNYTLAEKNLLFDILFEGEFCKIHQELSEKKGYVYSYDPCFQHYNNIGQMTLTYEVLPKHLYDSVETVVEVLKSMKEGITDELSYVLPHYVDNAGFLLDDTEEFNWVRAYEGHILDVYYKDIEERTESYRRVTTERMTEICREVFRQSNILLTVKGKKKKVDTERLAEILCDALSCR</sequence>
<name>A0A413Q104_9FIRM</name>
<reference evidence="2 3" key="1">
    <citation type="submission" date="2018-08" db="EMBL/GenBank/DDBJ databases">
        <title>A genome reference for cultivated species of the human gut microbiota.</title>
        <authorList>
            <person name="Zou Y."/>
            <person name="Xue W."/>
            <person name="Luo G."/>
        </authorList>
    </citation>
    <scope>NUCLEOTIDE SEQUENCE [LARGE SCALE GENOMIC DNA]</scope>
    <source>
        <strain evidence="2 3">AM48-23BH</strain>
    </source>
</reference>
<accession>A0A413Q104</accession>
<organism evidence="2 3">
    <name type="scientific">Anaerobutyricum hallii</name>
    <dbReference type="NCBI Taxonomy" id="39488"/>
    <lineage>
        <taxon>Bacteria</taxon>
        <taxon>Bacillati</taxon>
        <taxon>Bacillota</taxon>
        <taxon>Clostridia</taxon>
        <taxon>Lachnospirales</taxon>
        <taxon>Lachnospiraceae</taxon>
        <taxon>Anaerobutyricum</taxon>
    </lineage>
</organism>